<name>A0A177B5B8_9BILA</name>
<accession>A0A177B5B8</accession>
<dbReference type="PANTHER" id="PTHR10953:SF5">
    <property type="entry name" value="SUMO-ACTIVATING ENZYME SUBUNIT 2"/>
    <property type="match status" value="1"/>
</dbReference>
<sequence length="369" mass="42097">MDNSIDFNHINVLMVGAGGIGCELLKCLVLSGFINIEVIDLDIIDVSNLNRQFLFRPHHVGQPKAQIAAESALKFNKNANILPKHISIFDSSFDVEYFKKFKIVISALDNIEARSHVNRLCLASNVYLIDAASQGYIGQTRIIIKGMTQCYECLPLPKKKNYPTCTIRNTPSEHIHCIIWAKHLFNLLFGEIDIDSDVIMSEKSDSDNSQKMTNGNVNKISLRKLAEEVDYDSKQLLYEIFFVNINNLLLMEKLWKERIAPIPLNVDEFSIDDIVPTDSHLMWSLSENVALFHHTIPILKQKMLESNNVLTWDKDDDLAMNFVTCVSNIRAHVFGIKQKTEFEIKYLCNDLSLLHLTLGHSPFLIIRYA</sequence>
<keyword evidence="4" id="KW-0547">Nucleotide-binding</keyword>
<proteinExistence type="inferred from homology"/>
<comment type="pathway">
    <text evidence="1">Protein modification; protein sumoylation.</text>
</comment>
<dbReference type="PANTHER" id="PTHR10953">
    <property type="entry name" value="UBIQUITIN-ACTIVATING ENZYME E1"/>
    <property type="match status" value="1"/>
</dbReference>
<evidence type="ECO:0000259" key="8">
    <source>
        <dbReference type="Pfam" id="PF00899"/>
    </source>
</evidence>
<dbReference type="Gene3D" id="1.10.10.520">
    <property type="entry name" value="Ubiquitin activating enzymes (Uba3). Chain: B, domain 2"/>
    <property type="match status" value="1"/>
</dbReference>
<keyword evidence="11" id="KW-1185">Reference proteome</keyword>
<dbReference type="GO" id="GO:0016925">
    <property type="term" value="P:protein sumoylation"/>
    <property type="evidence" value="ECO:0007669"/>
    <property type="project" value="UniProtKB-UniPathway"/>
</dbReference>
<dbReference type="GO" id="GO:0031510">
    <property type="term" value="C:SUMO activating enzyme complex"/>
    <property type="evidence" value="ECO:0007669"/>
    <property type="project" value="TreeGrafter"/>
</dbReference>
<dbReference type="Pfam" id="PF10585">
    <property type="entry name" value="UBA_E1_SCCH"/>
    <property type="match status" value="1"/>
</dbReference>
<evidence type="ECO:0000256" key="7">
    <source>
        <dbReference type="ARBA" id="ARBA00022840"/>
    </source>
</evidence>
<dbReference type="SUPFAM" id="SSF69572">
    <property type="entry name" value="Activating enzymes of the ubiquitin-like proteins"/>
    <property type="match status" value="1"/>
</dbReference>
<evidence type="ECO:0000313" key="10">
    <source>
        <dbReference type="EMBL" id="OAF69465.1"/>
    </source>
</evidence>
<evidence type="ECO:0000256" key="5">
    <source>
        <dbReference type="ARBA" id="ARBA00022786"/>
    </source>
</evidence>
<dbReference type="InterPro" id="IPR035985">
    <property type="entry name" value="Ubiquitin-activating_enz"/>
</dbReference>
<dbReference type="UniPathway" id="UPA00886"/>
<dbReference type="OrthoDB" id="10255449at2759"/>
<dbReference type="FunFam" id="3.50.50.80:FF:000002">
    <property type="entry name" value="SUMO-activating enzyme subunit 2"/>
    <property type="match status" value="1"/>
</dbReference>
<gene>
    <name evidence="10" type="ORF">A3Q56_02779</name>
</gene>
<dbReference type="GO" id="GO:0019948">
    <property type="term" value="F:SUMO activating enzyme activity"/>
    <property type="evidence" value="ECO:0007669"/>
    <property type="project" value="TreeGrafter"/>
</dbReference>
<dbReference type="Proteomes" id="UP000078046">
    <property type="component" value="Unassembled WGS sequence"/>
</dbReference>
<keyword evidence="7" id="KW-0067">ATP-binding</keyword>
<dbReference type="InterPro" id="IPR023318">
    <property type="entry name" value="Ub_act_enz_dom_a_sf"/>
</dbReference>
<feature type="domain" description="Ubiquitin-activating enzyme SCCH" evidence="9">
    <location>
        <begin position="305"/>
        <end position="345"/>
    </location>
</feature>
<comment type="caution">
    <text evidence="10">The sequence shown here is derived from an EMBL/GenBank/DDBJ whole genome shotgun (WGS) entry which is preliminary data.</text>
</comment>
<reference evidence="10 11" key="1">
    <citation type="submission" date="2016-04" db="EMBL/GenBank/DDBJ databases">
        <title>The genome of Intoshia linei affirms orthonectids as highly simplified spiralians.</title>
        <authorList>
            <person name="Mikhailov K.V."/>
            <person name="Slusarev G.S."/>
            <person name="Nikitin M.A."/>
            <person name="Logacheva M.D."/>
            <person name="Penin A."/>
            <person name="Aleoshin V."/>
            <person name="Panchin Y.V."/>
        </authorList>
    </citation>
    <scope>NUCLEOTIDE SEQUENCE [LARGE SCALE GENOMIC DNA]</scope>
    <source>
        <strain evidence="10">Intl2013</strain>
        <tissue evidence="10">Whole animal</tissue>
    </source>
</reference>
<dbReference type="InterPro" id="IPR045886">
    <property type="entry name" value="ThiF/MoeB/HesA"/>
</dbReference>
<dbReference type="InterPro" id="IPR019572">
    <property type="entry name" value="UBA_E1_SCCH"/>
</dbReference>
<dbReference type="GO" id="GO:0046872">
    <property type="term" value="F:metal ion binding"/>
    <property type="evidence" value="ECO:0007669"/>
    <property type="project" value="UniProtKB-KW"/>
</dbReference>
<keyword evidence="6" id="KW-0862">Zinc</keyword>
<evidence type="ECO:0000256" key="4">
    <source>
        <dbReference type="ARBA" id="ARBA00022741"/>
    </source>
</evidence>
<dbReference type="InterPro" id="IPR042449">
    <property type="entry name" value="Ub-E1_IAD_1"/>
</dbReference>
<dbReference type="EMBL" id="LWCA01000277">
    <property type="protein sequence ID" value="OAF69465.1"/>
    <property type="molecule type" value="Genomic_DNA"/>
</dbReference>
<comment type="similarity">
    <text evidence="2">Belongs to the ubiquitin-activating E1 family.</text>
</comment>
<dbReference type="Gene3D" id="3.50.50.80">
    <property type="entry name" value="Ubiquitin-activating enzyme E1, inactive adenylation domain, subdomain 1"/>
    <property type="match status" value="1"/>
</dbReference>
<organism evidence="10 11">
    <name type="scientific">Intoshia linei</name>
    <dbReference type="NCBI Taxonomy" id="1819745"/>
    <lineage>
        <taxon>Eukaryota</taxon>
        <taxon>Metazoa</taxon>
        <taxon>Spiralia</taxon>
        <taxon>Lophotrochozoa</taxon>
        <taxon>Mesozoa</taxon>
        <taxon>Orthonectida</taxon>
        <taxon>Rhopaluridae</taxon>
        <taxon>Intoshia</taxon>
    </lineage>
</organism>
<evidence type="ECO:0000313" key="11">
    <source>
        <dbReference type="Proteomes" id="UP000078046"/>
    </source>
</evidence>
<evidence type="ECO:0000256" key="6">
    <source>
        <dbReference type="ARBA" id="ARBA00022833"/>
    </source>
</evidence>
<protein>
    <submittedName>
        <fullName evidence="10">SUMO-activating enzyme subunit 2</fullName>
    </submittedName>
</protein>
<dbReference type="GO" id="GO:0005524">
    <property type="term" value="F:ATP binding"/>
    <property type="evidence" value="ECO:0007669"/>
    <property type="project" value="UniProtKB-KW"/>
</dbReference>
<dbReference type="GO" id="GO:0005737">
    <property type="term" value="C:cytoplasm"/>
    <property type="evidence" value="ECO:0007669"/>
    <property type="project" value="TreeGrafter"/>
</dbReference>
<dbReference type="AlphaFoldDB" id="A0A177B5B8"/>
<dbReference type="Pfam" id="PF00899">
    <property type="entry name" value="ThiF"/>
    <property type="match status" value="1"/>
</dbReference>
<feature type="domain" description="THIF-type NAD/FAD binding fold" evidence="8">
    <location>
        <begin position="9"/>
        <end position="191"/>
    </location>
</feature>
<keyword evidence="3" id="KW-0479">Metal-binding</keyword>
<keyword evidence="5" id="KW-0833">Ubl conjugation pathway</keyword>
<evidence type="ECO:0000259" key="9">
    <source>
        <dbReference type="Pfam" id="PF10585"/>
    </source>
</evidence>
<evidence type="ECO:0000256" key="2">
    <source>
        <dbReference type="ARBA" id="ARBA00005673"/>
    </source>
</evidence>
<evidence type="ECO:0000256" key="1">
    <source>
        <dbReference type="ARBA" id="ARBA00004718"/>
    </source>
</evidence>
<dbReference type="InterPro" id="IPR000594">
    <property type="entry name" value="ThiF_NAD_FAD-bd"/>
</dbReference>
<evidence type="ECO:0000256" key="3">
    <source>
        <dbReference type="ARBA" id="ARBA00022723"/>
    </source>
</evidence>